<evidence type="ECO:0000259" key="2">
    <source>
        <dbReference type="Pfam" id="PF13202"/>
    </source>
</evidence>
<dbReference type="InterPro" id="IPR018247">
    <property type="entry name" value="EF_Hand_1_Ca_BS"/>
</dbReference>
<dbReference type="EMBL" id="UIHC01000041">
    <property type="protein sequence ID" value="SUZ33230.1"/>
    <property type="molecule type" value="Genomic_DNA"/>
</dbReference>
<accession>A0A3B0MCV5</accession>
<proteinExistence type="predicted"/>
<organism evidence="3 4">
    <name type="scientific">Roseinatronobacter ekhonensis</name>
    <dbReference type="NCBI Taxonomy" id="254356"/>
    <lineage>
        <taxon>Bacteria</taxon>
        <taxon>Pseudomonadati</taxon>
        <taxon>Pseudomonadota</taxon>
        <taxon>Alphaproteobacteria</taxon>
        <taxon>Rhodobacterales</taxon>
        <taxon>Paracoccaceae</taxon>
        <taxon>Roseinatronobacter</taxon>
    </lineage>
</organism>
<keyword evidence="4" id="KW-1185">Reference proteome</keyword>
<feature type="domain" description="EF-hand" evidence="2">
    <location>
        <begin position="179"/>
        <end position="198"/>
    </location>
</feature>
<sequence>MTISRLFKSIACVTLVLASVPAHAQETIVGLWGFGGCDDASNIEYQGHTLAAYSGDGGIEIISQEITPISGSDWLYVRTDQHDPAPSLMREKDGFLEQAWPKTEPNTTAETEALHASLSSGALTPEVVPEAFNIDRGETCPSLPLPQSLVMGEALAVLKDLDAAVSDCREAVARCPGNLFRVADVSGDGELSVAEIARIIRASVSIGTAMDTKVSEGQRVVAATSAAALAPIASGAIMHSFDYDRSGSLSFDELLSERLPVEFSETEKMRFDVSNWVKAISDGAKTAAGAGAMLLQR</sequence>
<evidence type="ECO:0000256" key="1">
    <source>
        <dbReference type="SAM" id="SignalP"/>
    </source>
</evidence>
<dbReference type="AlphaFoldDB" id="A0A3B0MCV5"/>
<feature type="chain" id="PRO_5017277124" description="EF-hand domain-containing protein" evidence="1">
    <location>
        <begin position="25"/>
        <end position="297"/>
    </location>
</feature>
<dbReference type="Gene3D" id="1.10.238.10">
    <property type="entry name" value="EF-hand"/>
    <property type="match status" value="1"/>
</dbReference>
<gene>
    <name evidence="3" type="ORF">ROE7235_02999</name>
</gene>
<dbReference type="InterPro" id="IPR011992">
    <property type="entry name" value="EF-hand-dom_pair"/>
</dbReference>
<feature type="domain" description="EF-hand" evidence="2">
    <location>
        <begin position="240"/>
        <end position="254"/>
    </location>
</feature>
<feature type="signal peptide" evidence="1">
    <location>
        <begin position="1"/>
        <end position="24"/>
    </location>
</feature>
<dbReference type="Pfam" id="PF13202">
    <property type="entry name" value="EF-hand_5"/>
    <property type="match status" value="2"/>
</dbReference>
<keyword evidence="1" id="KW-0732">Signal</keyword>
<dbReference type="Proteomes" id="UP000272908">
    <property type="component" value="Unassembled WGS sequence"/>
</dbReference>
<evidence type="ECO:0000313" key="4">
    <source>
        <dbReference type="Proteomes" id="UP000272908"/>
    </source>
</evidence>
<dbReference type="RefSeq" id="WP_121096302.1">
    <property type="nucleotide sequence ID" value="NZ_UIHC01000041.1"/>
</dbReference>
<dbReference type="PROSITE" id="PS00018">
    <property type="entry name" value="EF_HAND_1"/>
    <property type="match status" value="2"/>
</dbReference>
<protein>
    <recommendedName>
        <fullName evidence="2">EF-hand domain-containing protein</fullName>
    </recommendedName>
</protein>
<evidence type="ECO:0000313" key="3">
    <source>
        <dbReference type="EMBL" id="SUZ33230.1"/>
    </source>
</evidence>
<dbReference type="GO" id="GO:0005509">
    <property type="term" value="F:calcium ion binding"/>
    <property type="evidence" value="ECO:0007669"/>
    <property type="project" value="InterPro"/>
</dbReference>
<name>A0A3B0MCV5_9RHOB</name>
<dbReference type="SUPFAM" id="SSF47473">
    <property type="entry name" value="EF-hand"/>
    <property type="match status" value="1"/>
</dbReference>
<dbReference type="OrthoDB" id="7263268at2"/>
<dbReference type="InterPro" id="IPR002048">
    <property type="entry name" value="EF_hand_dom"/>
</dbReference>
<reference evidence="4" key="1">
    <citation type="submission" date="2018-08" db="EMBL/GenBank/DDBJ databases">
        <authorList>
            <person name="Rodrigo-Torres L."/>
            <person name="Arahal R. D."/>
            <person name="Lucena T."/>
        </authorList>
    </citation>
    <scope>NUCLEOTIDE SEQUENCE [LARGE SCALE GENOMIC DNA]</scope>
    <source>
        <strain evidence="4">CECT 7235</strain>
    </source>
</reference>